<name>A0AAJ0FLB7_9PEZI</name>
<dbReference type="InterPro" id="IPR011011">
    <property type="entry name" value="Znf_FYVE_PHD"/>
</dbReference>
<feature type="compositionally biased region" description="Basic and acidic residues" evidence="7">
    <location>
        <begin position="150"/>
        <end position="171"/>
    </location>
</feature>
<dbReference type="PANTHER" id="PTHR11477">
    <property type="entry name" value="TRANSCRIPTION FACTOR S-II ZINC FINGER DOMAIN-CONTAINING PROTEIN"/>
    <property type="match status" value="1"/>
</dbReference>
<dbReference type="Pfam" id="PF23257">
    <property type="entry name" value="DUF7071"/>
    <property type="match status" value="1"/>
</dbReference>
<dbReference type="PROSITE" id="PS51321">
    <property type="entry name" value="TFIIS_CENTRAL"/>
    <property type="match status" value="1"/>
</dbReference>
<keyword evidence="6" id="KW-0862">Zinc</keyword>
<evidence type="ECO:0000259" key="8">
    <source>
        <dbReference type="PROSITE" id="PS51321"/>
    </source>
</evidence>
<dbReference type="SMART" id="SM00510">
    <property type="entry name" value="TFS2M"/>
    <property type="match status" value="1"/>
</dbReference>
<gene>
    <name evidence="9" type="ORF">QBC33DRAFT_172745</name>
</gene>
<dbReference type="GeneID" id="85305535"/>
<feature type="region of interest" description="Disordered" evidence="7">
    <location>
        <begin position="810"/>
        <end position="901"/>
    </location>
</feature>
<protein>
    <recommendedName>
        <fullName evidence="3">Transcription factor BYE1</fullName>
    </recommendedName>
</protein>
<feature type="region of interest" description="Disordered" evidence="7">
    <location>
        <begin position="129"/>
        <end position="215"/>
    </location>
</feature>
<feature type="region of interest" description="Disordered" evidence="7">
    <location>
        <begin position="1"/>
        <end position="51"/>
    </location>
</feature>
<dbReference type="PANTHER" id="PTHR11477:SF11">
    <property type="entry name" value="TRANSCRIPTION FACTOR BYE1"/>
    <property type="match status" value="1"/>
</dbReference>
<feature type="compositionally biased region" description="Pro residues" evidence="7">
    <location>
        <begin position="820"/>
        <end position="835"/>
    </location>
</feature>
<dbReference type="FunFam" id="3.30.40.10:FF:000560">
    <property type="entry name" value="Putative PHD finger domain protein"/>
    <property type="match status" value="1"/>
</dbReference>
<keyword evidence="5" id="KW-0863">Zinc-finger</keyword>
<dbReference type="GO" id="GO:0031564">
    <property type="term" value="P:transcription antitermination"/>
    <property type="evidence" value="ECO:0007669"/>
    <property type="project" value="TreeGrafter"/>
</dbReference>
<sequence>MPVEPEPRRSVRATKGQHKALEQLDKAIDAPKRRGKKGKKAAPEPEETEEEVIRCVCGATEQDEDSGEPWIACDQCAAWQHNICMGMSRYSEDIPSTYFCELCRPENHKELLDGIARGEKPWEARRKAYEEEEEADKKKKKGPKKGKGKRVSESKEELKQSPAPEPKKETKATAGKRKTRDESQDKDATPSQKLRKVSETQSVAIPAYEPPSDLPAKIAELPDTRQGPAKALLKSLTHSIGAAEKKGTFVASDGISTAARAERFALQIERAVQDTHPNASAYTSQVRTLTFNLKSNHELANRLLSRTLTPTMLAAMTTEELASKELQRETAEMKARAEKQAIMITEDPPRIRHTHKGEEIIGDDNFAIPSDETPGPSVARRHSTRESRSESSQPQPPLPPPQEEEDRDQVELPAHFDQPPPQPQPSPKDGLRIETKHSPKTDFDINKVFSSVKSPTGSANRRPSNLAGPAGGPGVDPEIDRMLQDDGNESPPYSPSEETDPNIVWRGDILMNTISNFHATARHIGGAKLNESIGLPWNQLIPRRLTVAGRIDEQKAIEYLCSLRYSVPTDVVVVSLEPALEASKPDFQRLIDYFISKKRYGVIGDKGVGNVRDTYLVPVAAGSGDQPEFMLNLMDNFIPENRREPMLLAVFVYRNDPSTMQRLHGTNSSGQKMPQSPVNNTPVPAQGGYSQRNASMSAPAISPTSPQGAFPTYQAARQSHTPIQPPQVPHSSQQPHGPTAGRLSNQETAQRQGEQVAREILGPFISSPTVAFLMPQAHSMSRREWEVVRRIYERDPKTREDLAHLSAVLEKENSSNGAAAPPPAPVPAPGPPATPTPVHAPASAPAHSLVQTPIPPPPVPPHRNTPIPPPPIPPSAAGPPRQTPIPPPPIPPHAAAAAPPA</sequence>
<evidence type="ECO:0000256" key="4">
    <source>
        <dbReference type="ARBA" id="ARBA00022723"/>
    </source>
</evidence>
<dbReference type="SUPFAM" id="SSF46942">
    <property type="entry name" value="Elongation factor TFIIS domain 2"/>
    <property type="match status" value="1"/>
</dbReference>
<dbReference type="Pfam" id="PF07500">
    <property type="entry name" value="TFIIS_M"/>
    <property type="match status" value="1"/>
</dbReference>
<organism evidence="9 10">
    <name type="scientific">Phialemonium atrogriseum</name>
    <dbReference type="NCBI Taxonomy" id="1093897"/>
    <lineage>
        <taxon>Eukaryota</taxon>
        <taxon>Fungi</taxon>
        <taxon>Dikarya</taxon>
        <taxon>Ascomycota</taxon>
        <taxon>Pezizomycotina</taxon>
        <taxon>Sordariomycetes</taxon>
        <taxon>Sordariomycetidae</taxon>
        <taxon>Cephalothecales</taxon>
        <taxon>Cephalothecaceae</taxon>
        <taxon>Phialemonium</taxon>
    </lineage>
</organism>
<dbReference type="Pfam" id="PF20826">
    <property type="entry name" value="PHD_5"/>
    <property type="match status" value="1"/>
</dbReference>
<evidence type="ECO:0000256" key="7">
    <source>
        <dbReference type="SAM" id="MobiDB-lite"/>
    </source>
</evidence>
<dbReference type="InterPro" id="IPR003618">
    <property type="entry name" value="TFIIS_cen_dom"/>
</dbReference>
<feature type="compositionally biased region" description="Basic and acidic residues" evidence="7">
    <location>
        <begin position="179"/>
        <end position="188"/>
    </location>
</feature>
<feature type="compositionally biased region" description="Polar residues" evidence="7">
    <location>
        <begin position="660"/>
        <end position="707"/>
    </location>
</feature>
<dbReference type="InterPro" id="IPR036575">
    <property type="entry name" value="TFIIS_cen_dom_sf"/>
</dbReference>
<dbReference type="Pfam" id="PF07744">
    <property type="entry name" value="SPOC"/>
    <property type="match status" value="1"/>
</dbReference>
<feature type="compositionally biased region" description="Low complexity" evidence="7">
    <location>
        <begin position="729"/>
        <end position="738"/>
    </location>
</feature>
<keyword evidence="10" id="KW-1185">Reference proteome</keyword>
<reference evidence="9" key="1">
    <citation type="submission" date="2023-06" db="EMBL/GenBank/DDBJ databases">
        <title>Genome-scale phylogeny and comparative genomics of the fungal order Sordariales.</title>
        <authorList>
            <consortium name="Lawrence Berkeley National Laboratory"/>
            <person name="Hensen N."/>
            <person name="Bonometti L."/>
            <person name="Westerberg I."/>
            <person name="Brannstrom I.O."/>
            <person name="Guillou S."/>
            <person name="Cros-Aarteil S."/>
            <person name="Calhoun S."/>
            <person name="Haridas S."/>
            <person name="Kuo A."/>
            <person name="Mondo S."/>
            <person name="Pangilinan J."/>
            <person name="Riley R."/>
            <person name="Labutti K."/>
            <person name="Andreopoulos B."/>
            <person name="Lipzen A."/>
            <person name="Chen C."/>
            <person name="Yanf M."/>
            <person name="Daum C."/>
            <person name="Ng V."/>
            <person name="Clum A."/>
            <person name="Steindorff A."/>
            <person name="Ohm R."/>
            <person name="Martin F."/>
            <person name="Silar P."/>
            <person name="Natvig D."/>
            <person name="Lalanne C."/>
            <person name="Gautier V."/>
            <person name="Ament-Velasquez S.L."/>
            <person name="Kruys A."/>
            <person name="Hutchinson M.I."/>
            <person name="Powell A.J."/>
            <person name="Barry K."/>
            <person name="Miller A.N."/>
            <person name="Grigoriev I.V."/>
            <person name="Debuchy R."/>
            <person name="Gladieux P."/>
            <person name="Thoren M.H."/>
            <person name="Johannesson H."/>
        </authorList>
    </citation>
    <scope>NUCLEOTIDE SEQUENCE</scope>
    <source>
        <strain evidence="9">8032-3</strain>
    </source>
</reference>
<dbReference type="InterPro" id="IPR012921">
    <property type="entry name" value="SPOC_C"/>
</dbReference>
<proteinExistence type="inferred from homology"/>
<feature type="region of interest" description="Disordered" evidence="7">
    <location>
        <begin position="350"/>
        <end position="501"/>
    </location>
</feature>
<evidence type="ECO:0000256" key="1">
    <source>
        <dbReference type="ARBA" id="ARBA00002311"/>
    </source>
</evidence>
<keyword evidence="4" id="KW-0479">Metal-binding</keyword>
<accession>A0AAJ0FLB7</accession>
<comment type="similarity">
    <text evidence="2">Belongs to the BYE1 family.</text>
</comment>
<comment type="function">
    <text evidence="1">Negative regulator of transcription elongation.</text>
</comment>
<evidence type="ECO:0000256" key="3">
    <source>
        <dbReference type="ARBA" id="ARBA00021616"/>
    </source>
</evidence>
<feature type="compositionally biased region" description="Basic and acidic residues" evidence="7">
    <location>
        <begin position="429"/>
        <end position="445"/>
    </location>
</feature>
<dbReference type="Gene3D" id="3.30.40.10">
    <property type="entry name" value="Zinc/RING finger domain, C3HC4 (zinc finger)"/>
    <property type="match status" value="1"/>
</dbReference>
<feature type="domain" description="TFIIS central" evidence="8">
    <location>
        <begin position="224"/>
        <end position="349"/>
    </location>
</feature>
<feature type="compositionally biased region" description="Low complexity" evidence="7">
    <location>
        <begin position="836"/>
        <end position="848"/>
    </location>
</feature>
<comment type="caution">
    <text evidence="9">The sequence shown here is derived from an EMBL/GenBank/DDBJ whole genome shotgun (WGS) entry which is preliminary data.</text>
</comment>
<dbReference type="RefSeq" id="XP_060288215.1">
    <property type="nucleotide sequence ID" value="XM_060422348.1"/>
</dbReference>
<dbReference type="GO" id="GO:0001139">
    <property type="term" value="F:RNA polymerase II complex recruiting activity"/>
    <property type="evidence" value="ECO:0007669"/>
    <property type="project" value="TreeGrafter"/>
</dbReference>
<dbReference type="SUPFAM" id="SSF57903">
    <property type="entry name" value="FYVE/PHD zinc finger"/>
    <property type="match status" value="1"/>
</dbReference>
<dbReference type="SMART" id="SM00249">
    <property type="entry name" value="PHD"/>
    <property type="match status" value="1"/>
</dbReference>
<feature type="compositionally biased region" description="Pro residues" evidence="7">
    <location>
        <begin position="853"/>
        <end position="892"/>
    </location>
</feature>
<dbReference type="InterPro" id="IPR019786">
    <property type="entry name" value="Zinc_finger_PHD-type_CS"/>
</dbReference>
<feature type="compositionally biased region" description="Basic and acidic residues" evidence="7">
    <location>
        <begin position="19"/>
        <end position="32"/>
    </location>
</feature>
<feature type="compositionally biased region" description="Polar residues" evidence="7">
    <location>
        <begin position="448"/>
        <end position="463"/>
    </location>
</feature>
<dbReference type="AlphaFoldDB" id="A0AAJ0FLB7"/>
<dbReference type="GO" id="GO:0005634">
    <property type="term" value="C:nucleus"/>
    <property type="evidence" value="ECO:0007669"/>
    <property type="project" value="TreeGrafter"/>
</dbReference>
<dbReference type="GO" id="GO:0000977">
    <property type="term" value="F:RNA polymerase II transcription regulatory region sequence-specific DNA binding"/>
    <property type="evidence" value="ECO:0007669"/>
    <property type="project" value="TreeGrafter"/>
</dbReference>
<evidence type="ECO:0000313" key="10">
    <source>
        <dbReference type="Proteomes" id="UP001244011"/>
    </source>
</evidence>
<dbReference type="InterPro" id="IPR013083">
    <property type="entry name" value="Znf_RING/FYVE/PHD"/>
</dbReference>
<dbReference type="PROSITE" id="PS01359">
    <property type="entry name" value="ZF_PHD_1"/>
    <property type="match status" value="1"/>
</dbReference>
<evidence type="ECO:0000256" key="6">
    <source>
        <dbReference type="ARBA" id="ARBA00022833"/>
    </source>
</evidence>
<dbReference type="Proteomes" id="UP001244011">
    <property type="component" value="Unassembled WGS sequence"/>
</dbReference>
<feature type="compositionally biased region" description="Basic residues" evidence="7">
    <location>
        <begin position="138"/>
        <end position="149"/>
    </location>
</feature>
<dbReference type="CDD" id="cd21538">
    <property type="entry name" value="SPOC_TFIIS"/>
    <property type="match status" value="1"/>
</dbReference>
<dbReference type="GO" id="GO:0006362">
    <property type="term" value="P:transcription elongation by RNA polymerase I"/>
    <property type="evidence" value="ECO:0007669"/>
    <property type="project" value="TreeGrafter"/>
</dbReference>
<dbReference type="InterPro" id="IPR001965">
    <property type="entry name" value="Znf_PHD"/>
</dbReference>
<evidence type="ECO:0000256" key="5">
    <source>
        <dbReference type="ARBA" id="ARBA00022771"/>
    </source>
</evidence>
<evidence type="ECO:0000256" key="2">
    <source>
        <dbReference type="ARBA" id="ARBA00011050"/>
    </source>
</evidence>
<evidence type="ECO:0000313" key="9">
    <source>
        <dbReference type="EMBL" id="KAK1772002.1"/>
    </source>
</evidence>
<dbReference type="GO" id="GO:0031440">
    <property type="term" value="P:regulation of mRNA 3'-end processing"/>
    <property type="evidence" value="ECO:0007669"/>
    <property type="project" value="TreeGrafter"/>
</dbReference>
<dbReference type="GO" id="GO:0008270">
    <property type="term" value="F:zinc ion binding"/>
    <property type="evidence" value="ECO:0007669"/>
    <property type="project" value="UniProtKB-KW"/>
</dbReference>
<dbReference type="InterPro" id="IPR055499">
    <property type="entry name" value="DUF7071"/>
</dbReference>
<feature type="compositionally biased region" description="Polar residues" evidence="7">
    <location>
        <begin position="742"/>
        <end position="753"/>
    </location>
</feature>
<dbReference type="Gene3D" id="1.10.472.30">
    <property type="entry name" value="Transcription elongation factor S-II, central domain"/>
    <property type="match status" value="1"/>
</dbReference>
<dbReference type="GO" id="GO:0006368">
    <property type="term" value="P:transcription elongation by RNA polymerase II"/>
    <property type="evidence" value="ECO:0007669"/>
    <property type="project" value="TreeGrafter"/>
</dbReference>
<dbReference type="EMBL" id="MU838998">
    <property type="protein sequence ID" value="KAK1772002.1"/>
    <property type="molecule type" value="Genomic_DNA"/>
</dbReference>
<feature type="region of interest" description="Disordered" evidence="7">
    <location>
        <begin position="660"/>
        <end position="754"/>
    </location>
</feature>